<dbReference type="AlphaFoldDB" id="A0A5N4DLW0"/>
<gene>
    <name evidence="1" type="ORF">Cadr_000014358</name>
</gene>
<dbReference type="EMBL" id="JWIN03000010">
    <property type="protein sequence ID" value="KAB1272056.1"/>
    <property type="molecule type" value="Genomic_DNA"/>
</dbReference>
<accession>A0A5N4DLW0</accession>
<proteinExistence type="predicted"/>
<reference evidence="1 2" key="1">
    <citation type="journal article" date="2019" name="Mol. Ecol. Resour.">
        <title>Improving Illumina assemblies with Hi-C and long reads: an example with the North African dromedary.</title>
        <authorList>
            <person name="Elbers J.P."/>
            <person name="Rogers M.F."/>
            <person name="Perelman P.L."/>
            <person name="Proskuryakova A.A."/>
            <person name="Serdyukova N.A."/>
            <person name="Johnson W.E."/>
            <person name="Horin P."/>
            <person name="Corander J."/>
            <person name="Murphy D."/>
            <person name="Burger P.A."/>
        </authorList>
    </citation>
    <scope>NUCLEOTIDE SEQUENCE [LARGE SCALE GENOMIC DNA]</scope>
    <source>
        <strain evidence="1">Drom800</strain>
        <tissue evidence="1">Blood</tissue>
    </source>
</reference>
<evidence type="ECO:0000313" key="2">
    <source>
        <dbReference type="Proteomes" id="UP000299084"/>
    </source>
</evidence>
<sequence length="200" mass="21379">MASSATSQSPELCAARPGRAAAPGLYPPGGSFSPYLLGKLNFQTSSLPAQFWFRKGLLQEVVLEVGQDTPERLRPGHVHLGRLISASLAVKTHGENMCLVLRKRGQGSRWGGEPEGPVAGRGQDLGAEVIFKGGVRDEGGTGKQMEENQQRWDLEADRENFKKEQLVVSDTADLQEVDVGCLAASLARCPLDASSSPSPP</sequence>
<protein>
    <submittedName>
        <fullName evidence="1">Uncharacterized protein</fullName>
    </submittedName>
</protein>
<organism evidence="1 2">
    <name type="scientific">Camelus dromedarius</name>
    <name type="common">Dromedary</name>
    <name type="synonym">Arabian camel</name>
    <dbReference type="NCBI Taxonomy" id="9838"/>
    <lineage>
        <taxon>Eukaryota</taxon>
        <taxon>Metazoa</taxon>
        <taxon>Chordata</taxon>
        <taxon>Craniata</taxon>
        <taxon>Vertebrata</taxon>
        <taxon>Euteleostomi</taxon>
        <taxon>Mammalia</taxon>
        <taxon>Eutheria</taxon>
        <taxon>Laurasiatheria</taxon>
        <taxon>Artiodactyla</taxon>
        <taxon>Tylopoda</taxon>
        <taxon>Camelidae</taxon>
        <taxon>Camelus</taxon>
    </lineage>
</organism>
<dbReference type="Proteomes" id="UP000299084">
    <property type="component" value="Unassembled WGS sequence"/>
</dbReference>
<name>A0A5N4DLW0_CAMDR</name>
<comment type="caution">
    <text evidence="1">The sequence shown here is derived from an EMBL/GenBank/DDBJ whole genome shotgun (WGS) entry which is preliminary data.</text>
</comment>
<keyword evidence="2" id="KW-1185">Reference proteome</keyword>
<evidence type="ECO:0000313" key="1">
    <source>
        <dbReference type="EMBL" id="KAB1272056.1"/>
    </source>
</evidence>